<evidence type="ECO:0000313" key="2">
    <source>
        <dbReference type="EMBL" id="EFB25148.1"/>
    </source>
</evidence>
<dbReference type="EMBL" id="GL196316">
    <property type="protein sequence ID" value="EFB25148.1"/>
    <property type="molecule type" value="Genomic_DNA"/>
</dbReference>
<comment type="similarity">
    <text evidence="1">Belongs to the apolipoprotein L family.</text>
</comment>
<sequence length="202" mass="21510">MTSGAHGLSPESEALVEEVIESFQNSMSREELHFLLTNHEAWERFVAKATLSREEANAVHEGLDRLEMEADDQLSREGLLSAFPQLKLDLEERIRKLRVLADDVDRVHKNCTRSNMVAGSAGVASGVLTLLGLGLAPFTAGTSLTLSAAGAGLGAAAAVTQVSTSIMEYSRESSAIAQASCLTSSDFGEGEIAARLLHDNIP</sequence>
<dbReference type="InParanoid" id="D2I8D1"/>
<protein>
    <recommendedName>
        <fullName evidence="3">Apolipoprotein L3</fullName>
    </recommendedName>
</protein>
<dbReference type="PANTHER" id="PTHR14096:SF27">
    <property type="entry name" value="APOLIPOPROTEIN L2"/>
    <property type="match status" value="1"/>
</dbReference>
<dbReference type="GO" id="GO:0042157">
    <property type="term" value="P:lipoprotein metabolic process"/>
    <property type="evidence" value="ECO:0007669"/>
    <property type="project" value="InterPro"/>
</dbReference>
<organism evidence="2">
    <name type="scientific">Ailuropoda melanoleuca</name>
    <name type="common">Giant panda</name>
    <dbReference type="NCBI Taxonomy" id="9646"/>
    <lineage>
        <taxon>Eukaryota</taxon>
        <taxon>Metazoa</taxon>
        <taxon>Chordata</taxon>
        <taxon>Craniata</taxon>
        <taxon>Vertebrata</taxon>
        <taxon>Euteleostomi</taxon>
        <taxon>Mammalia</taxon>
        <taxon>Eutheria</taxon>
        <taxon>Laurasiatheria</taxon>
        <taxon>Carnivora</taxon>
        <taxon>Caniformia</taxon>
        <taxon>Ursidae</taxon>
        <taxon>Ailuropoda</taxon>
    </lineage>
</organism>
<dbReference type="GO" id="GO:0016020">
    <property type="term" value="C:membrane"/>
    <property type="evidence" value="ECO:0007669"/>
    <property type="project" value="TreeGrafter"/>
</dbReference>
<dbReference type="GO" id="GO:0005576">
    <property type="term" value="C:extracellular region"/>
    <property type="evidence" value="ECO:0007669"/>
    <property type="project" value="InterPro"/>
</dbReference>
<dbReference type="GO" id="GO:0008289">
    <property type="term" value="F:lipid binding"/>
    <property type="evidence" value="ECO:0007669"/>
    <property type="project" value="InterPro"/>
</dbReference>
<dbReference type="PANTHER" id="PTHR14096">
    <property type="entry name" value="APOLIPOPROTEIN L"/>
    <property type="match status" value="1"/>
</dbReference>
<reference evidence="2" key="1">
    <citation type="journal article" date="2010" name="Nature">
        <title>The sequence and de novo assembly of the giant panda genome.</title>
        <authorList>
            <person name="Li R."/>
            <person name="Fan W."/>
            <person name="Tian G."/>
            <person name="Zhu H."/>
            <person name="He L."/>
            <person name="Cai J."/>
            <person name="Huang Q."/>
            <person name="Cai Q."/>
            <person name="Li B."/>
            <person name="Bai Y."/>
            <person name="Zhang Z."/>
            <person name="Zhang Y."/>
            <person name="Wang W."/>
            <person name="Li J."/>
            <person name="Wei F."/>
            <person name="Li H."/>
            <person name="Jian M."/>
            <person name="Li J."/>
            <person name="Zhang Z."/>
            <person name="Nielsen R."/>
            <person name="Li D."/>
            <person name="Gu W."/>
            <person name="Yang Z."/>
            <person name="Xuan Z."/>
            <person name="Ryder O.A."/>
            <person name="Leung F.C."/>
            <person name="Zhou Y."/>
            <person name="Cao J."/>
            <person name="Sun X."/>
            <person name="Fu Y."/>
            <person name="Fang X."/>
            <person name="Guo X."/>
            <person name="Wang B."/>
            <person name="Hou R."/>
            <person name="Shen F."/>
            <person name="Mu B."/>
            <person name="Ni P."/>
            <person name="Lin R."/>
            <person name="Qian W."/>
            <person name="Wang G."/>
            <person name="Yu C."/>
            <person name="Nie W."/>
            <person name="Wang J."/>
            <person name="Wu Z."/>
            <person name="Liang H."/>
            <person name="Min J."/>
            <person name="Wu Q."/>
            <person name="Cheng S."/>
            <person name="Ruan J."/>
            <person name="Wang M."/>
            <person name="Shi Z."/>
            <person name="Wen M."/>
            <person name="Liu B."/>
            <person name="Ren X."/>
            <person name="Zheng H."/>
            <person name="Dong D."/>
            <person name="Cook K."/>
            <person name="Shan G."/>
            <person name="Zhang H."/>
            <person name="Kosiol C."/>
            <person name="Xie X."/>
            <person name="Lu Z."/>
            <person name="Zheng H."/>
            <person name="Li Y."/>
            <person name="Steiner C.C."/>
            <person name="Lam T.T."/>
            <person name="Lin S."/>
            <person name="Zhang Q."/>
            <person name="Li G."/>
            <person name="Tian J."/>
            <person name="Gong T."/>
            <person name="Liu H."/>
            <person name="Zhang D."/>
            <person name="Fang L."/>
            <person name="Ye C."/>
            <person name="Zhang J."/>
            <person name="Hu W."/>
            <person name="Xu A."/>
            <person name="Ren Y."/>
            <person name="Zhang G."/>
            <person name="Bruford M.W."/>
            <person name="Li Q."/>
            <person name="Ma L."/>
            <person name="Guo Y."/>
            <person name="An N."/>
            <person name="Hu Y."/>
            <person name="Zheng Y."/>
            <person name="Shi Y."/>
            <person name="Li Z."/>
            <person name="Liu Q."/>
            <person name="Chen Y."/>
            <person name="Zhao J."/>
            <person name="Qu N."/>
            <person name="Zhao S."/>
            <person name="Tian F."/>
            <person name="Wang X."/>
            <person name="Wang H."/>
            <person name="Xu L."/>
            <person name="Liu X."/>
            <person name="Vinar T."/>
            <person name="Wang Y."/>
            <person name="Lam T.W."/>
            <person name="Yiu S.M."/>
            <person name="Liu S."/>
            <person name="Zhang H."/>
            <person name="Li D."/>
            <person name="Huang Y."/>
            <person name="Wang X."/>
            <person name="Yang G."/>
            <person name="Jiang Z."/>
            <person name="Wang J."/>
            <person name="Qin N."/>
            <person name="Li L."/>
            <person name="Li J."/>
            <person name="Bolund L."/>
            <person name="Kristiansen K."/>
            <person name="Wong G.K."/>
            <person name="Olson M."/>
            <person name="Zhang X."/>
            <person name="Li S."/>
            <person name="Yang H."/>
            <person name="Wang J."/>
            <person name="Wang J."/>
        </authorList>
    </citation>
    <scope>NUCLEOTIDE SEQUENCE [LARGE SCALE GENOMIC DNA]</scope>
</reference>
<accession>D2I8D1</accession>
<gene>
    <name evidence="2" type="ORF">PANDA_022329</name>
</gene>
<dbReference type="Pfam" id="PF05461">
    <property type="entry name" value="ApoL"/>
    <property type="match status" value="1"/>
</dbReference>
<evidence type="ECO:0000256" key="1">
    <source>
        <dbReference type="ARBA" id="ARBA00010090"/>
    </source>
</evidence>
<dbReference type="GO" id="GO:0006869">
    <property type="term" value="P:lipid transport"/>
    <property type="evidence" value="ECO:0007669"/>
    <property type="project" value="InterPro"/>
</dbReference>
<proteinExistence type="inferred from homology"/>
<dbReference type="InterPro" id="IPR008405">
    <property type="entry name" value="ApoL"/>
</dbReference>
<dbReference type="AlphaFoldDB" id="D2I8D1"/>
<dbReference type="FunCoup" id="D2I8D1">
    <property type="interactions" value="1"/>
</dbReference>
<evidence type="ECO:0008006" key="3">
    <source>
        <dbReference type="Google" id="ProtNLM"/>
    </source>
</evidence>
<name>D2I8D1_AILME</name>